<proteinExistence type="predicted"/>
<reference evidence="1 2" key="1">
    <citation type="submission" date="2018-04" db="EMBL/GenBank/DDBJ databases">
        <title>Genomic Encyclopedia of Archaeal and Bacterial Type Strains, Phase II (KMG-II): from individual species to whole genera.</title>
        <authorList>
            <person name="Goeker M."/>
        </authorList>
    </citation>
    <scope>NUCLEOTIDE SEQUENCE [LARGE SCALE GENOMIC DNA]</scope>
    <source>
        <strain evidence="1 2">DSM 45787</strain>
    </source>
</reference>
<evidence type="ECO:0000313" key="1">
    <source>
        <dbReference type="EMBL" id="PTX46523.1"/>
    </source>
</evidence>
<dbReference type="OrthoDB" id="436461at2"/>
<comment type="caution">
    <text evidence="1">The sequence shown here is derived from an EMBL/GenBank/DDBJ whole genome shotgun (WGS) entry which is preliminary data.</text>
</comment>
<dbReference type="AlphaFoldDB" id="A0A2T6ARS4"/>
<organism evidence="1 2">
    <name type="scientific">Melghirimyces profundicolus</name>
    <dbReference type="NCBI Taxonomy" id="1242148"/>
    <lineage>
        <taxon>Bacteria</taxon>
        <taxon>Bacillati</taxon>
        <taxon>Bacillota</taxon>
        <taxon>Bacilli</taxon>
        <taxon>Bacillales</taxon>
        <taxon>Thermoactinomycetaceae</taxon>
        <taxon>Melghirimyces</taxon>
    </lineage>
</organism>
<evidence type="ECO:0000313" key="2">
    <source>
        <dbReference type="Proteomes" id="UP000244240"/>
    </source>
</evidence>
<sequence>MSNQDKQFFEQCFSYNFNLLKDSGQEVESAMETALEMARHAVKNKKISDQILESWSVELYEKHNVDIELPKPTVLREQPVDRWYDPKSKVNMFFWRRYREYLSRSKRVASGSY</sequence>
<name>A0A2T6ARS4_9BACL</name>
<gene>
    <name evidence="1" type="ORF">C8P63_1592</name>
</gene>
<keyword evidence="2" id="KW-1185">Reference proteome</keyword>
<dbReference type="Proteomes" id="UP000244240">
    <property type="component" value="Unassembled WGS sequence"/>
</dbReference>
<dbReference type="RefSeq" id="WP_108026900.1">
    <property type="nucleotide sequence ID" value="NZ_QBKR01000059.1"/>
</dbReference>
<dbReference type="EMBL" id="QBKR01000059">
    <property type="protein sequence ID" value="PTX46523.1"/>
    <property type="molecule type" value="Genomic_DNA"/>
</dbReference>
<protein>
    <submittedName>
        <fullName evidence="1">Uncharacterized protein</fullName>
    </submittedName>
</protein>
<accession>A0A2T6ARS4</accession>